<dbReference type="HOGENOM" id="CLU_030845_0_0_1"/>
<dbReference type="InterPro" id="IPR046533">
    <property type="entry name" value="DUF6598"/>
</dbReference>
<dbReference type="OMA" id="SEWILIN"/>
<reference evidence="4" key="1">
    <citation type="journal article" date="2012" name="Nat. Biotechnol.">
        <title>Reference genome sequence of the model plant Setaria.</title>
        <authorList>
            <person name="Bennetzen J.L."/>
            <person name="Schmutz J."/>
            <person name="Wang H."/>
            <person name="Percifield R."/>
            <person name="Hawkins J."/>
            <person name="Pontaroli A.C."/>
            <person name="Estep M."/>
            <person name="Feng L."/>
            <person name="Vaughn J.N."/>
            <person name="Grimwood J."/>
            <person name="Jenkins J."/>
            <person name="Barry K."/>
            <person name="Lindquist E."/>
            <person name="Hellsten U."/>
            <person name="Deshpande S."/>
            <person name="Wang X."/>
            <person name="Wu X."/>
            <person name="Mitros T."/>
            <person name="Triplett J."/>
            <person name="Yang X."/>
            <person name="Ye C.Y."/>
            <person name="Mauro-Herrera M."/>
            <person name="Wang L."/>
            <person name="Li P."/>
            <person name="Sharma M."/>
            <person name="Sharma R."/>
            <person name="Ronald P.C."/>
            <person name="Panaud O."/>
            <person name="Kellogg E.A."/>
            <person name="Brutnell T.P."/>
            <person name="Doust A.N."/>
            <person name="Tuskan G.A."/>
            <person name="Rokhsar D."/>
            <person name="Devos K.M."/>
        </authorList>
    </citation>
    <scope>NUCLEOTIDE SEQUENCE [LARGE SCALE GENOMIC DNA]</scope>
    <source>
        <strain evidence="4">cv. Yugu1</strain>
    </source>
</reference>
<accession>K3YCX2</accession>
<name>K3YCX2_SETIT</name>
<dbReference type="Gramene" id="KQK97556">
    <property type="protein sequence ID" value="KQK97556"/>
    <property type="gene ID" value="SETIT_012073mg"/>
</dbReference>
<evidence type="ECO:0000256" key="1">
    <source>
        <dbReference type="SAM" id="MobiDB-lite"/>
    </source>
</evidence>
<proteinExistence type="predicted"/>
<keyword evidence="4" id="KW-1185">Reference proteome</keyword>
<protein>
    <recommendedName>
        <fullName evidence="2">DUF6598 domain-containing protein</fullName>
    </recommendedName>
</protein>
<reference evidence="3" key="2">
    <citation type="submission" date="2018-08" db="UniProtKB">
        <authorList>
            <consortium name="EnsemblPlants"/>
        </authorList>
    </citation>
    <scope>IDENTIFICATION</scope>
    <source>
        <strain evidence="3">Yugu1</strain>
    </source>
</reference>
<organism evidence="3 4">
    <name type="scientific">Setaria italica</name>
    <name type="common">Foxtail millet</name>
    <name type="synonym">Panicum italicum</name>
    <dbReference type="NCBI Taxonomy" id="4555"/>
    <lineage>
        <taxon>Eukaryota</taxon>
        <taxon>Viridiplantae</taxon>
        <taxon>Streptophyta</taxon>
        <taxon>Embryophyta</taxon>
        <taxon>Tracheophyta</taxon>
        <taxon>Spermatophyta</taxon>
        <taxon>Magnoliopsida</taxon>
        <taxon>Liliopsida</taxon>
        <taxon>Poales</taxon>
        <taxon>Poaceae</taxon>
        <taxon>PACMAD clade</taxon>
        <taxon>Panicoideae</taxon>
        <taxon>Panicodae</taxon>
        <taxon>Paniceae</taxon>
        <taxon>Cenchrinae</taxon>
        <taxon>Setaria</taxon>
    </lineage>
</organism>
<evidence type="ECO:0000313" key="3">
    <source>
        <dbReference type="EnsemblPlants" id="KQK97556"/>
    </source>
</evidence>
<feature type="domain" description="DUF6598" evidence="2">
    <location>
        <begin position="109"/>
        <end position="286"/>
    </location>
</feature>
<evidence type="ECO:0000259" key="2">
    <source>
        <dbReference type="Pfam" id="PF20241"/>
    </source>
</evidence>
<dbReference type="PANTHER" id="PTHR33065:SF153">
    <property type="entry name" value="DUF6598 DOMAIN-CONTAINING PROTEIN"/>
    <property type="match status" value="1"/>
</dbReference>
<dbReference type="PANTHER" id="PTHR33065">
    <property type="entry name" value="OS07G0486400 PROTEIN"/>
    <property type="match status" value="1"/>
</dbReference>
<dbReference type="AlphaFoldDB" id="K3YCX2"/>
<evidence type="ECO:0000313" key="4">
    <source>
        <dbReference type="Proteomes" id="UP000004995"/>
    </source>
</evidence>
<dbReference type="EnsemblPlants" id="KQK97556">
    <property type="protein sequence ID" value="KQK97556"/>
    <property type="gene ID" value="SETIT_012073mg"/>
</dbReference>
<feature type="region of interest" description="Disordered" evidence="1">
    <location>
        <begin position="1"/>
        <end position="35"/>
    </location>
</feature>
<sequence length="288" mass="32544">VVKKIEPKGAEEGEASIVHEGEREMGKIDPAAEENRRRMEEYAKWKREKVAARPAPDPEKWKDFYAYEARSFEQWWTRIHGWAYGSFNDETKIPCKRFTITPGGRKFDTLQVFSVNVAEIHGGLQWPLLLFGTVALHDSIDHNRNITFDRDRDNYQSLTEKDPCLVLTGPVRAVILCGCVYLQVSLNLRGTTESEDKEISLLAVPFRSDSMPSEWILINEHYTSRLTTLEFALGHSVHSVEATISVEIIHGSWPDGFLGQCAARTARIDKKVVLLDSEGVGLLVAGDE</sequence>
<dbReference type="InParanoid" id="K3YCX2"/>
<feature type="compositionally biased region" description="Basic and acidic residues" evidence="1">
    <location>
        <begin position="1"/>
        <end position="27"/>
    </location>
</feature>
<dbReference type="Proteomes" id="UP000004995">
    <property type="component" value="Unassembled WGS sequence"/>
</dbReference>
<dbReference type="EMBL" id="AGNK02004377">
    <property type="status" value="NOT_ANNOTATED_CDS"/>
    <property type="molecule type" value="Genomic_DNA"/>
</dbReference>
<dbReference type="Pfam" id="PF20241">
    <property type="entry name" value="DUF6598"/>
    <property type="match status" value="1"/>
</dbReference>